<comment type="caution">
    <text evidence="3">The sequence shown here is derived from an EMBL/GenBank/DDBJ whole genome shotgun (WGS) entry which is preliminary data.</text>
</comment>
<feature type="signal peptide" evidence="2">
    <location>
        <begin position="1"/>
        <end position="25"/>
    </location>
</feature>
<accession>A0ABR3W8S0</accession>
<gene>
    <name evidence="3" type="ORF">VTK73DRAFT_8405</name>
</gene>
<proteinExistence type="predicted"/>
<reference evidence="3 4" key="1">
    <citation type="journal article" date="2024" name="Commun. Biol.">
        <title>Comparative genomic analysis of thermophilic fungi reveals convergent evolutionary adaptations and gene losses.</title>
        <authorList>
            <person name="Steindorff A.S."/>
            <person name="Aguilar-Pontes M.V."/>
            <person name="Robinson A.J."/>
            <person name="Andreopoulos B."/>
            <person name="LaButti K."/>
            <person name="Kuo A."/>
            <person name="Mondo S."/>
            <person name="Riley R."/>
            <person name="Otillar R."/>
            <person name="Haridas S."/>
            <person name="Lipzen A."/>
            <person name="Grimwood J."/>
            <person name="Schmutz J."/>
            <person name="Clum A."/>
            <person name="Reid I.D."/>
            <person name="Moisan M.C."/>
            <person name="Butler G."/>
            <person name="Nguyen T.T.M."/>
            <person name="Dewar K."/>
            <person name="Conant G."/>
            <person name="Drula E."/>
            <person name="Henrissat B."/>
            <person name="Hansel C."/>
            <person name="Singer S."/>
            <person name="Hutchinson M.I."/>
            <person name="de Vries R.P."/>
            <person name="Natvig D.O."/>
            <person name="Powell A.J."/>
            <person name="Tsang A."/>
            <person name="Grigoriev I.V."/>
        </authorList>
    </citation>
    <scope>NUCLEOTIDE SEQUENCE [LARGE SCALE GENOMIC DNA]</scope>
    <source>
        <strain evidence="3 4">ATCC 24622</strain>
    </source>
</reference>
<keyword evidence="4" id="KW-1185">Reference proteome</keyword>
<dbReference type="EMBL" id="JAZHXJ010000603">
    <property type="protein sequence ID" value="KAL1856293.1"/>
    <property type="molecule type" value="Genomic_DNA"/>
</dbReference>
<keyword evidence="2" id="KW-0732">Signal</keyword>
<protein>
    <recommendedName>
        <fullName evidence="5">Ca2+ regulator and membrane fusion protein Fig1-domain-containing protein</fullName>
    </recommendedName>
</protein>
<keyword evidence="1" id="KW-1133">Transmembrane helix</keyword>
<dbReference type="Pfam" id="PF12351">
    <property type="entry name" value="Fig1"/>
    <property type="match status" value="1"/>
</dbReference>
<feature type="transmembrane region" description="Helical" evidence="1">
    <location>
        <begin position="167"/>
        <end position="186"/>
    </location>
</feature>
<feature type="transmembrane region" description="Helical" evidence="1">
    <location>
        <begin position="217"/>
        <end position="237"/>
    </location>
</feature>
<evidence type="ECO:0000313" key="3">
    <source>
        <dbReference type="EMBL" id="KAL1856293.1"/>
    </source>
</evidence>
<sequence>MGVVQMIKGPLLPFLLAVPIVLFEALSLSGCVSTSPSLPDLYIVSFVRNTTTPPTELRFGYMGICGSDNHTLHCRASVGRSVDALFPSLFPDLNGTHTGKQKAAAAQRVADVKALLQTARTLQSKVFVPLLAGAGVFFLVGLLSLPLLRRITRHPEKAQRVGGKFRLVTQACLALSAVLAFTASLATSQAAGALQFSTLVSAPGTHIAARPGVALQVMQWLAFAFTLVFAAAVSWFARVDEKEWQ</sequence>
<evidence type="ECO:0008006" key="5">
    <source>
        <dbReference type="Google" id="ProtNLM"/>
    </source>
</evidence>
<dbReference type="Proteomes" id="UP001586593">
    <property type="component" value="Unassembled WGS sequence"/>
</dbReference>
<keyword evidence="1" id="KW-0472">Membrane</keyword>
<evidence type="ECO:0000256" key="2">
    <source>
        <dbReference type="SAM" id="SignalP"/>
    </source>
</evidence>
<organism evidence="3 4">
    <name type="scientific">Phialemonium thermophilum</name>
    <dbReference type="NCBI Taxonomy" id="223376"/>
    <lineage>
        <taxon>Eukaryota</taxon>
        <taxon>Fungi</taxon>
        <taxon>Dikarya</taxon>
        <taxon>Ascomycota</taxon>
        <taxon>Pezizomycotina</taxon>
        <taxon>Sordariomycetes</taxon>
        <taxon>Sordariomycetidae</taxon>
        <taxon>Cephalothecales</taxon>
        <taxon>Cephalothecaceae</taxon>
        <taxon>Phialemonium</taxon>
    </lineage>
</organism>
<keyword evidence="1" id="KW-0812">Transmembrane</keyword>
<feature type="chain" id="PRO_5045123489" description="Ca2+ regulator and membrane fusion protein Fig1-domain-containing protein" evidence="2">
    <location>
        <begin position="26"/>
        <end position="245"/>
    </location>
</feature>
<feature type="transmembrane region" description="Helical" evidence="1">
    <location>
        <begin position="126"/>
        <end position="147"/>
    </location>
</feature>
<evidence type="ECO:0000256" key="1">
    <source>
        <dbReference type="SAM" id="Phobius"/>
    </source>
</evidence>
<dbReference type="InterPro" id="IPR033481">
    <property type="entry name" value="Dni1/Fig1"/>
</dbReference>
<name>A0ABR3W8S0_9PEZI</name>
<evidence type="ECO:0000313" key="4">
    <source>
        <dbReference type="Proteomes" id="UP001586593"/>
    </source>
</evidence>